<gene>
    <name evidence="7" type="ORF">DGYR_LOCUS6825</name>
</gene>
<dbReference type="Gene3D" id="1.10.10.1760">
    <property type="entry name" value="60S ribosomal protein L36"/>
    <property type="match status" value="1"/>
</dbReference>
<dbReference type="AlphaFoldDB" id="A0A7I8VQX8"/>
<name>A0A7I8VQX8_9ANNE</name>
<dbReference type="InterPro" id="IPR000509">
    <property type="entry name" value="Ribosomal_eL36"/>
</dbReference>
<evidence type="ECO:0000256" key="2">
    <source>
        <dbReference type="ARBA" id="ARBA00011133"/>
    </source>
</evidence>
<evidence type="ECO:0000256" key="3">
    <source>
        <dbReference type="ARBA" id="ARBA00022980"/>
    </source>
</evidence>
<accession>A0A7I8VQX8</accession>
<sequence length="104" mass="12092">MPVIYGMAVGLNKGLKLTENKSKPRPSRRKGALTKRSKFVRDLIREVSGFAPYERRVMELLKISKDKRALKFSKKRLGSHIRAKRKREEMQRVIQAQRKAQSAK</sequence>
<evidence type="ECO:0000256" key="4">
    <source>
        <dbReference type="ARBA" id="ARBA00023274"/>
    </source>
</evidence>
<dbReference type="Pfam" id="PF01158">
    <property type="entry name" value="Ribosomal_L36e"/>
    <property type="match status" value="1"/>
</dbReference>
<keyword evidence="3 5" id="KW-0689">Ribosomal protein</keyword>
<comment type="subunit">
    <text evidence="2">Component of the large ribosomal subunit.</text>
</comment>
<evidence type="ECO:0000313" key="8">
    <source>
        <dbReference type="Proteomes" id="UP000549394"/>
    </source>
</evidence>
<feature type="region of interest" description="Disordered" evidence="6">
    <location>
        <begin position="78"/>
        <end position="104"/>
    </location>
</feature>
<reference evidence="7 8" key="1">
    <citation type="submission" date="2020-08" db="EMBL/GenBank/DDBJ databases">
        <authorList>
            <person name="Hejnol A."/>
        </authorList>
    </citation>
    <scope>NUCLEOTIDE SEQUENCE [LARGE SCALE GENOMIC DNA]</scope>
</reference>
<evidence type="ECO:0000256" key="1">
    <source>
        <dbReference type="ARBA" id="ARBA00006509"/>
    </source>
</evidence>
<dbReference type="GO" id="GO:1990904">
    <property type="term" value="C:ribonucleoprotein complex"/>
    <property type="evidence" value="ECO:0007669"/>
    <property type="project" value="UniProtKB-KW"/>
</dbReference>
<dbReference type="FunFam" id="1.10.10.1760:FF:000003">
    <property type="entry name" value="60S ribosomal protein L36"/>
    <property type="match status" value="1"/>
</dbReference>
<dbReference type="Proteomes" id="UP000549394">
    <property type="component" value="Unassembled WGS sequence"/>
</dbReference>
<comment type="caution">
    <text evidence="7">The sequence shown here is derived from an EMBL/GenBank/DDBJ whole genome shotgun (WGS) entry which is preliminary data.</text>
</comment>
<evidence type="ECO:0000256" key="6">
    <source>
        <dbReference type="SAM" id="MobiDB-lite"/>
    </source>
</evidence>
<organism evidence="7 8">
    <name type="scientific">Dimorphilus gyrociliatus</name>
    <dbReference type="NCBI Taxonomy" id="2664684"/>
    <lineage>
        <taxon>Eukaryota</taxon>
        <taxon>Metazoa</taxon>
        <taxon>Spiralia</taxon>
        <taxon>Lophotrochozoa</taxon>
        <taxon>Annelida</taxon>
        <taxon>Polychaeta</taxon>
        <taxon>Polychaeta incertae sedis</taxon>
        <taxon>Dinophilidae</taxon>
        <taxon>Dimorphilus</taxon>
    </lineage>
</organism>
<dbReference type="PROSITE" id="PS01190">
    <property type="entry name" value="RIBOSOMAL_L36E"/>
    <property type="match status" value="1"/>
</dbReference>
<keyword evidence="8" id="KW-1185">Reference proteome</keyword>
<dbReference type="GO" id="GO:0005840">
    <property type="term" value="C:ribosome"/>
    <property type="evidence" value="ECO:0007669"/>
    <property type="project" value="UniProtKB-KW"/>
</dbReference>
<proteinExistence type="inferred from homology"/>
<dbReference type="GO" id="GO:0003735">
    <property type="term" value="F:structural constituent of ribosome"/>
    <property type="evidence" value="ECO:0007669"/>
    <property type="project" value="InterPro"/>
</dbReference>
<dbReference type="InterPro" id="IPR038097">
    <property type="entry name" value="Ribosomal_eL36_sf"/>
</dbReference>
<evidence type="ECO:0000313" key="7">
    <source>
        <dbReference type="EMBL" id="CAD5118451.1"/>
    </source>
</evidence>
<evidence type="ECO:0000256" key="5">
    <source>
        <dbReference type="RuleBase" id="RU000665"/>
    </source>
</evidence>
<dbReference type="PANTHER" id="PTHR10114">
    <property type="entry name" value="60S RIBOSOMAL PROTEIN L36"/>
    <property type="match status" value="1"/>
</dbReference>
<protein>
    <recommendedName>
        <fullName evidence="5">60S ribosomal protein L36</fullName>
    </recommendedName>
</protein>
<dbReference type="EMBL" id="CAJFCJ010000009">
    <property type="protein sequence ID" value="CAD5118451.1"/>
    <property type="molecule type" value="Genomic_DNA"/>
</dbReference>
<comment type="similarity">
    <text evidence="1 5">Belongs to the eukaryotic ribosomal protein eL36 family.</text>
</comment>
<dbReference type="OrthoDB" id="9616667at2759"/>
<keyword evidence="4 5" id="KW-0687">Ribonucleoprotein</keyword>
<dbReference type="GO" id="GO:0006412">
    <property type="term" value="P:translation"/>
    <property type="evidence" value="ECO:0007669"/>
    <property type="project" value="InterPro"/>
</dbReference>